<dbReference type="KEGG" id="thao:NI17_000215"/>
<dbReference type="Pfam" id="PF01497">
    <property type="entry name" value="Peripla_BP_2"/>
    <property type="match status" value="1"/>
</dbReference>
<dbReference type="Gene3D" id="3.40.50.1980">
    <property type="entry name" value="Nitrogenase molybdenum iron protein domain"/>
    <property type="match status" value="2"/>
</dbReference>
<keyword evidence="2" id="KW-0732">Signal</keyword>
<dbReference type="Proteomes" id="UP000265719">
    <property type="component" value="Chromosome"/>
</dbReference>
<dbReference type="SUPFAM" id="SSF53807">
    <property type="entry name" value="Helical backbone' metal receptor"/>
    <property type="match status" value="1"/>
</dbReference>
<dbReference type="NCBIfam" id="NF038402">
    <property type="entry name" value="TroA_like"/>
    <property type="match status" value="1"/>
</dbReference>
<dbReference type="PROSITE" id="PS51257">
    <property type="entry name" value="PROKAR_LIPOPROTEIN"/>
    <property type="match status" value="1"/>
</dbReference>
<protein>
    <submittedName>
        <fullName evidence="3">ABC transporter substrate-binding protein</fullName>
    </submittedName>
</protein>
<evidence type="ECO:0000256" key="2">
    <source>
        <dbReference type="ARBA" id="ARBA00022729"/>
    </source>
</evidence>
<comment type="similarity">
    <text evidence="1">Belongs to the bacterial solute-binding protein 8 family.</text>
</comment>
<sequence>MRVARSLAAFSLPLLVTLAACGGSPSDEPAAEQSPAEGFPVTVTDSRGEVTLETVPERVVSLSPSLTEILFEVGAGEQVVAADEYSNHPPEAPTTDLSGFTPNVEAVVEYDPDLVVLSDDGGDITEQLENLEVPTLLLPAAQTLEDTYSQMELLGEATGNAEEGAAAADELRDRIDDVVAGVEDDAAGLTYYHEIDAQLYSVTSDTFIGQVYGLFGLSNIADEAEDTAGGYPQLSAEFIVEQDPDLVFVSYPGGVEDVTGRPAFDSVTAVREGNVIELDADTSSRWGPRVADFAEDVAEAVEAARGE</sequence>
<keyword evidence="4" id="KW-1185">Reference proteome</keyword>
<dbReference type="OrthoDB" id="6495095at2"/>
<evidence type="ECO:0000313" key="3">
    <source>
        <dbReference type="EMBL" id="UOE19736.1"/>
    </source>
</evidence>
<dbReference type="EMBL" id="CP063196">
    <property type="protein sequence ID" value="UOE19736.1"/>
    <property type="molecule type" value="Genomic_DNA"/>
</dbReference>
<dbReference type="InterPro" id="IPR050902">
    <property type="entry name" value="ABC_Transporter_SBP"/>
</dbReference>
<dbReference type="RefSeq" id="WP_068687654.1">
    <property type="nucleotide sequence ID" value="NZ_CP063196.1"/>
</dbReference>
<dbReference type="GO" id="GO:0071281">
    <property type="term" value="P:cellular response to iron ion"/>
    <property type="evidence" value="ECO:0007669"/>
    <property type="project" value="TreeGrafter"/>
</dbReference>
<dbReference type="PANTHER" id="PTHR30535:SF34">
    <property type="entry name" value="MOLYBDATE-BINDING PROTEIN MOLA"/>
    <property type="match status" value="1"/>
</dbReference>
<dbReference type="InterPro" id="IPR002491">
    <property type="entry name" value="ABC_transptr_periplasmic_BD"/>
</dbReference>
<proteinExistence type="inferred from homology"/>
<name>A0A399G4B5_9ACTN</name>
<gene>
    <name evidence="3" type="ORF">NI17_000215</name>
</gene>
<reference evidence="3" key="1">
    <citation type="submission" date="2020-10" db="EMBL/GenBank/DDBJ databases">
        <title>De novo genome project of the cellulose decomposer Thermobifida halotolerans type strain.</title>
        <authorList>
            <person name="Nagy I."/>
            <person name="Horvath B."/>
            <person name="Kukolya J."/>
            <person name="Nagy I."/>
            <person name="Orsini M."/>
        </authorList>
    </citation>
    <scope>NUCLEOTIDE SEQUENCE</scope>
    <source>
        <strain evidence="3">DSM 44931</strain>
    </source>
</reference>
<dbReference type="InterPro" id="IPR054828">
    <property type="entry name" value="Vit_B12_bind_prot"/>
</dbReference>
<organism evidence="3 4">
    <name type="scientific">Thermobifida halotolerans</name>
    <dbReference type="NCBI Taxonomy" id="483545"/>
    <lineage>
        <taxon>Bacteria</taxon>
        <taxon>Bacillati</taxon>
        <taxon>Actinomycetota</taxon>
        <taxon>Actinomycetes</taxon>
        <taxon>Streptosporangiales</taxon>
        <taxon>Nocardiopsidaceae</taxon>
        <taxon>Thermobifida</taxon>
    </lineage>
</organism>
<dbReference type="CDD" id="cd01143">
    <property type="entry name" value="YvrC"/>
    <property type="match status" value="1"/>
</dbReference>
<dbReference type="PANTHER" id="PTHR30535">
    <property type="entry name" value="VITAMIN B12-BINDING PROTEIN"/>
    <property type="match status" value="1"/>
</dbReference>
<evidence type="ECO:0000256" key="1">
    <source>
        <dbReference type="ARBA" id="ARBA00008814"/>
    </source>
</evidence>
<dbReference type="PROSITE" id="PS50983">
    <property type="entry name" value="FE_B12_PBP"/>
    <property type="match status" value="1"/>
</dbReference>
<dbReference type="AlphaFoldDB" id="A0A399G4B5"/>
<evidence type="ECO:0000313" key="4">
    <source>
        <dbReference type="Proteomes" id="UP000265719"/>
    </source>
</evidence>
<accession>A0A399G4B5</accession>